<dbReference type="AlphaFoldDB" id="A0A4Q8BF17"/>
<dbReference type="Pfam" id="PF13640">
    <property type="entry name" value="2OG-FeII_Oxy_3"/>
    <property type="match status" value="1"/>
</dbReference>
<proteinExistence type="predicted"/>
<evidence type="ECO:0000313" key="3">
    <source>
        <dbReference type="EMBL" id="RZU76554.1"/>
    </source>
</evidence>
<dbReference type="EMBL" id="SHLD01000001">
    <property type="protein sequence ID" value="RZU76554.1"/>
    <property type="molecule type" value="Genomic_DNA"/>
</dbReference>
<dbReference type="InterPro" id="IPR044862">
    <property type="entry name" value="Pro_4_hyd_alph_FE2OG_OXY"/>
</dbReference>
<dbReference type="OrthoDB" id="6532393at2"/>
<evidence type="ECO:0000313" key="4">
    <source>
        <dbReference type="Proteomes" id="UP000294114"/>
    </source>
</evidence>
<organism evidence="3 4">
    <name type="scientific">Micromonospora kangleipakensis</name>
    <dbReference type="NCBI Taxonomy" id="1077942"/>
    <lineage>
        <taxon>Bacteria</taxon>
        <taxon>Bacillati</taxon>
        <taxon>Actinomycetota</taxon>
        <taxon>Actinomycetes</taxon>
        <taxon>Micromonosporales</taxon>
        <taxon>Micromonosporaceae</taxon>
        <taxon>Micromonospora</taxon>
    </lineage>
</organism>
<evidence type="ECO:0000256" key="1">
    <source>
        <dbReference type="SAM" id="MobiDB-lite"/>
    </source>
</evidence>
<evidence type="ECO:0000259" key="2">
    <source>
        <dbReference type="Pfam" id="PF13640"/>
    </source>
</evidence>
<gene>
    <name evidence="3" type="ORF">EV384_5216</name>
</gene>
<feature type="domain" description="Prolyl 4-hydroxylase alpha subunit Fe(2+) 2OG dioxygenase" evidence="2">
    <location>
        <begin position="164"/>
        <end position="268"/>
    </location>
</feature>
<feature type="region of interest" description="Disordered" evidence="1">
    <location>
        <begin position="1"/>
        <end position="21"/>
    </location>
</feature>
<keyword evidence="4" id="KW-1185">Reference proteome</keyword>
<dbReference type="Gene3D" id="2.60.120.620">
    <property type="entry name" value="q2cbj1_9rhob like domain"/>
    <property type="match status" value="1"/>
</dbReference>
<dbReference type="Proteomes" id="UP000294114">
    <property type="component" value="Unassembled WGS sequence"/>
</dbReference>
<sequence length="284" mass="31322">MQMRARQSETPVGVSPHRPAATASIGSPRVLEAAGFSQELIEALAAGTIDGIRVPGALRPEVFRAAAAALDHIQFSMYDRVRVFPPVARFGVSINDHRVDGLIADSYWAEVDAARREWSRLGVHPDPFEACRRLIGDVWPFGVELSRCGDAAFSPGIIREINNGLQVHFDDANLEHTTDLFDVRLVNQFAFNLYLTVPPSGGELVIWRHRRQESDEAYLIPGSYGYDEAVVAGIEPTVIRPQAGEVILFDPRNFHTVRPAKRGRRVSIGFSVGLAETGKLVVWA</sequence>
<reference evidence="3 4" key="1">
    <citation type="submission" date="2019-02" db="EMBL/GenBank/DDBJ databases">
        <title>Sequencing the genomes of 1000 actinobacteria strains.</title>
        <authorList>
            <person name="Klenk H.-P."/>
        </authorList>
    </citation>
    <scope>NUCLEOTIDE SEQUENCE [LARGE SCALE GENOMIC DNA]</scope>
    <source>
        <strain evidence="3 4">DSM 45612</strain>
    </source>
</reference>
<comment type="caution">
    <text evidence="3">The sequence shown here is derived from an EMBL/GenBank/DDBJ whole genome shotgun (WGS) entry which is preliminary data.</text>
</comment>
<protein>
    <submittedName>
        <fullName evidence="3">2-oxoglutarate-Fe(II)-dependent oxygenase superfamily protein</fullName>
    </submittedName>
</protein>
<name>A0A4Q8BF17_9ACTN</name>
<accession>A0A4Q8BF17</accession>